<evidence type="ECO:0000313" key="2">
    <source>
        <dbReference type="Proteomes" id="UP000324222"/>
    </source>
</evidence>
<dbReference type="AlphaFoldDB" id="A0A5B7K0X4"/>
<keyword evidence="2" id="KW-1185">Reference proteome</keyword>
<organism evidence="1 2">
    <name type="scientific">Portunus trituberculatus</name>
    <name type="common">Swimming crab</name>
    <name type="synonym">Neptunus trituberculatus</name>
    <dbReference type="NCBI Taxonomy" id="210409"/>
    <lineage>
        <taxon>Eukaryota</taxon>
        <taxon>Metazoa</taxon>
        <taxon>Ecdysozoa</taxon>
        <taxon>Arthropoda</taxon>
        <taxon>Crustacea</taxon>
        <taxon>Multicrustacea</taxon>
        <taxon>Malacostraca</taxon>
        <taxon>Eumalacostraca</taxon>
        <taxon>Eucarida</taxon>
        <taxon>Decapoda</taxon>
        <taxon>Pleocyemata</taxon>
        <taxon>Brachyura</taxon>
        <taxon>Eubrachyura</taxon>
        <taxon>Portunoidea</taxon>
        <taxon>Portunidae</taxon>
        <taxon>Portuninae</taxon>
        <taxon>Portunus</taxon>
    </lineage>
</organism>
<protein>
    <submittedName>
        <fullName evidence="1">Uncharacterized protein</fullName>
    </submittedName>
</protein>
<sequence>MTKNFISAVRENKNPIRTRTITAVSLENQTSRENTVFETKKTWSLTLPALSPGLGESRPYLGGGIEKKSHTTPSFWEEVNHMQRRPRVGVSFGWFR</sequence>
<gene>
    <name evidence="1" type="ORF">E2C01_096082</name>
</gene>
<dbReference type="Proteomes" id="UP000324222">
    <property type="component" value="Unassembled WGS sequence"/>
</dbReference>
<name>A0A5B7K0X4_PORTR</name>
<reference evidence="1 2" key="1">
    <citation type="submission" date="2019-05" db="EMBL/GenBank/DDBJ databases">
        <title>Another draft genome of Portunus trituberculatus and its Hox gene families provides insights of decapod evolution.</title>
        <authorList>
            <person name="Jeong J.-H."/>
            <person name="Song I."/>
            <person name="Kim S."/>
            <person name="Choi T."/>
            <person name="Kim D."/>
            <person name="Ryu S."/>
            <person name="Kim W."/>
        </authorList>
    </citation>
    <scope>NUCLEOTIDE SEQUENCE [LARGE SCALE GENOMIC DNA]</scope>
    <source>
        <tissue evidence="1">Muscle</tissue>
    </source>
</reference>
<comment type="caution">
    <text evidence="1">The sequence shown here is derived from an EMBL/GenBank/DDBJ whole genome shotgun (WGS) entry which is preliminary data.</text>
</comment>
<evidence type="ECO:0000313" key="1">
    <source>
        <dbReference type="EMBL" id="MPD00600.1"/>
    </source>
</evidence>
<accession>A0A5B7K0X4</accession>
<dbReference type="EMBL" id="VSRR010123619">
    <property type="protein sequence ID" value="MPD00600.1"/>
    <property type="molecule type" value="Genomic_DNA"/>
</dbReference>
<proteinExistence type="predicted"/>